<keyword evidence="2" id="KW-0233">DNA recombination</keyword>
<accession>A0ABY7E8C3</accession>
<gene>
    <name evidence="3" type="ORF">MAR_020535</name>
</gene>
<dbReference type="SUPFAM" id="SSF47823">
    <property type="entry name" value="lambda integrase-like, N-terminal domain"/>
    <property type="match status" value="1"/>
</dbReference>
<dbReference type="PANTHER" id="PTHR34605:SF5">
    <property type="entry name" value="INTEGRASE_RECOMBINASE XERD HOMOLOG"/>
    <property type="match status" value="1"/>
</dbReference>
<dbReference type="InterPro" id="IPR052925">
    <property type="entry name" value="Phage_Integrase-like_Recomb"/>
</dbReference>
<dbReference type="Gene3D" id="1.10.150.130">
    <property type="match status" value="1"/>
</dbReference>
<keyword evidence="1" id="KW-0238">DNA-binding</keyword>
<dbReference type="InterPro" id="IPR011010">
    <property type="entry name" value="DNA_brk_join_enz"/>
</dbReference>
<proteinExistence type="predicted"/>
<evidence type="ECO:0000256" key="1">
    <source>
        <dbReference type="ARBA" id="ARBA00023125"/>
    </source>
</evidence>
<evidence type="ECO:0000256" key="2">
    <source>
        <dbReference type="ARBA" id="ARBA00023172"/>
    </source>
</evidence>
<dbReference type="InterPro" id="IPR010998">
    <property type="entry name" value="Integrase_recombinase_N"/>
</dbReference>
<name>A0ABY7E8C3_MYAAR</name>
<dbReference type="EMBL" id="CP111016">
    <property type="protein sequence ID" value="WAR05166.1"/>
    <property type="molecule type" value="Genomic_DNA"/>
</dbReference>
<protein>
    <recommendedName>
        <fullName evidence="5">Tyr recombinase domain-containing protein</fullName>
    </recommendedName>
</protein>
<dbReference type="PANTHER" id="PTHR34605">
    <property type="entry name" value="PHAGE_INTEGRASE DOMAIN-CONTAINING PROTEIN"/>
    <property type="match status" value="1"/>
</dbReference>
<keyword evidence="4" id="KW-1185">Reference proteome</keyword>
<evidence type="ECO:0008006" key="5">
    <source>
        <dbReference type="Google" id="ProtNLM"/>
    </source>
</evidence>
<dbReference type="Gene3D" id="1.10.443.10">
    <property type="entry name" value="Intergrase catalytic core"/>
    <property type="match status" value="1"/>
</dbReference>
<dbReference type="Proteomes" id="UP001164746">
    <property type="component" value="Chromosome 5"/>
</dbReference>
<organism evidence="3 4">
    <name type="scientific">Mya arenaria</name>
    <name type="common">Soft-shell clam</name>
    <dbReference type="NCBI Taxonomy" id="6604"/>
    <lineage>
        <taxon>Eukaryota</taxon>
        <taxon>Metazoa</taxon>
        <taxon>Spiralia</taxon>
        <taxon>Lophotrochozoa</taxon>
        <taxon>Mollusca</taxon>
        <taxon>Bivalvia</taxon>
        <taxon>Autobranchia</taxon>
        <taxon>Heteroconchia</taxon>
        <taxon>Euheterodonta</taxon>
        <taxon>Imparidentia</taxon>
        <taxon>Neoheterodontei</taxon>
        <taxon>Myida</taxon>
        <taxon>Myoidea</taxon>
        <taxon>Myidae</taxon>
        <taxon>Mya</taxon>
    </lineage>
</organism>
<reference evidence="3" key="1">
    <citation type="submission" date="2022-11" db="EMBL/GenBank/DDBJ databases">
        <title>Centuries of genome instability and evolution in soft-shell clam transmissible cancer (bioRxiv).</title>
        <authorList>
            <person name="Hart S.F.M."/>
            <person name="Yonemitsu M.A."/>
            <person name="Giersch R.M."/>
            <person name="Beal B.F."/>
            <person name="Arriagada G."/>
            <person name="Davis B.W."/>
            <person name="Ostrander E.A."/>
            <person name="Goff S.P."/>
            <person name="Metzger M.J."/>
        </authorList>
    </citation>
    <scope>NUCLEOTIDE SEQUENCE</scope>
    <source>
        <strain evidence="3">MELC-2E11</strain>
        <tissue evidence="3">Siphon/mantle</tissue>
    </source>
</reference>
<dbReference type="SUPFAM" id="SSF56349">
    <property type="entry name" value="DNA breaking-rejoining enzymes"/>
    <property type="match status" value="1"/>
</dbReference>
<evidence type="ECO:0000313" key="4">
    <source>
        <dbReference type="Proteomes" id="UP001164746"/>
    </source>
</evidence>
<dbReference type="InterPro" id="IPR013762">
    <property type="entry name" value="Integrase-like_cat_sf"/>
</dbReference>
<evidence type="ECO:0000313" key="3">
    <source>
        <dbReference type="EMBL" id="WAR05166.1"/>
    </source>
</evidence>
<sequence length="306" mass="34895">MDYGELDKAAQFFYSNAYSDNTKRTYTSHKNSYINFCTQFGYPAIPASTQTLCRYAAFLSKSLKFNSIKQYLNIVRILHAEWNLPNPLSNNFILNCTLQGHPLCPVQALFNAAQHVITSDINGPAFVYRHNGQIRPLTSEQFIDRVKECLRLAGIDTSDIASHSFRRGGATFCFKIGLSPDAIKLLGDWRSHCYQNYISNDVTTRYTIIQTLPAWYPLLGITRFWRAYQRSCPAWAFFARQAAEQLEFPSLPSLRRSNWLIVLRAVKGDGDLVSAQAREVVVEVELLLEFPDLVLRERCPLLPGLH</sequence>